<sequence>MRKIEAVFFDLDGTLLDRSASVLKFIEDQYERFRPQLSLIDKQLYKNRFIELDARGYVWKDKVYSQLLQELNIASLTWEELLEDYIINFKNSSIGFPNLHAVLGKLRQMGIKLCLISNGKTLFQMANIKALGIEGYFDSILISEAVGLRKPDIRIFHKGMEDLSVSASRSIFVGDHPENDVKASRSTGMIGIWKRDDYWDRAEADFTIDELVELLGIIQTGAEEHDQFSCFI</sequence>
<dbReference type="AlphaFoldDB" id="A0A944CMP0"/>
<evidence type="ECO:0000256" key="4">
    <source>
        <dbReference type="ARBA" id="ARBA00022842"/>
    </source>
</evidence>
<evidence type="ECO:0000256" key="3">
    <source>
        <dbReference type="ARBA" id="ARBA00022801"/>
    </source>
</evidence>
<dbReference type="NCBIfam" id="TIGR01549">
    <property type="entry name" value="HAD-SF-IA-v1"/>
    <property type="match status" value="1"/>
</dbReference>
<comment type="cofactor">
    <cofactor evidence="1">
        <name>Mg(2+)</name>
        <dbReference type="ChEBI" id="CHEBI:18420"/>
    </cofactor>
</comment>
<dbReference type="SFLD" id="SFLDG01129">
    <property type="entry name" value="C1.5:_HAD__Beta-PGM__Phosphata"/>
    <property type="match status" value="1"/>
</dbReference>
<evidence type="ECO:0000313" key="5">
    <source>
        <dbReference type="EMBL" id="MBS8265830.1"/>
    </source>
</evidence>
<dbReference type="InterPro" id="IPR006439">
    <property type="entry name" value="HAD-SF_hydro_IA"/>
</dbReference>
<organism evidence="5 6">
    <name type="scientific">Mesobacillus boroniphilus</name>
    <dbReference type="NCBI Taxonomy" id="308892"/>
    <lineage>
        <taxon>Bacteria</taxon>
        <taxon>Bacillati</taxon>
        <taxon>Bacillota</taxon>
        <taxon>Bacilli</taxon>
        <taxon>Bacillales</taxon>
        <taxon>Bacillaceae</taxon>
        <taxon>Mesobacillus</taxon>
    </lineage>
</organism>
<dbReference type="PRINTS" id="PR00413">
    <property type="entry name" value="HADHALOGNASE"/>
</dbReference>
<dbReference type="InterPro" id="IPR041492">
    <property type="entry name" value="HAD_2"/>
</dbReference>
<dbReference type="InterPro" id="IPR023214">
    <property type="entry name" value="HAD_sf"/>
</dbReference>
<evidence type="ECO:0000256" key="2">
    <source>
        <dbReference type="ARBA" id="ARBA00022723"/>
    </source>
</evidence>
<comment type="caution">
    <text evidence="5">The sequence shown here is derived from an EMBL/GenBank/DDBJ whole genome shotgun (WGS) entry which is preliminary data.</text>
</comment>
<dbReference type="NCBIfam" id="TIGR01509">
    <property type="entry name" value="HAD-SF-IA-v3"/>
    <property type="match status" value="1"/>
</dbReference>
<dbReference type="GO" id="GO:0016791">
    <property type="term" value="F:phosphatase activity"/>
    <property type="evidence" value="ECO:0007669"/>
    <property type="project" value="TreeGrafter"/>
</dbReference>
<dbReference type="Proteomes" id="UP000761411">
    <property type="component" value="Unassembled WGS sequence"/>
</dbReference>
<dbReference type="SUPFAM" id="SSF56784">
    <property type="entry name" value="HAD-like"/>
    <property type="match status" value="1"/>
</dbReference>
<gene>
    <name evidence="5" type="ORF">DYI25_15490</name>
</gene>
<accession>A0A944CMP0</accession>
<dbReference type="Gene3D" id="3.40.50.1000">
    <property type="entry name" value="HAD superfamily/HAD-like"/>
    <property type="match status" value="1"/>
</dbReference>
<protein>
    <submittedName>
        <fullName evidence="5">HAD family hydrolase</fullName>
    </submittedName>
</protein>
<dbReference type="Pfam" id="PF13419">
    <property type="entry name" value="HAD_2"/>
    <property type="match status" value="1"/>
</dbReference>
<dbReference type="GO" id="GO:0046872">
    <property type="term" value="F:metal ion binding"/>
    <property type="evidence" value="ECO:0007669"/>
    <property type="project" value="UniProtKB-KW"/>
</dbReference>
<dbReference type="EMBL" id="QTKX01000002">
    <property type="protein sequence ID" value="MBS8265830.1"/>
    <property type="molecule type" value="Genomic_DNA"/>
</dbReference>
<dbReference type="Gene3D" id="1.10.150.520">
    <property type="match status" value="1"/>
</dbReference>
<name>A0A944CMP0_9BACI</name>
<keyword evidence="2" id="KW-0479">Metal-binding</keyword>
<dbReference type="InterPro" id="IPR051400">
    <property type="entry name" value="HAD-like_hydrolase"/>
</dbReference>
<evidence type="ECO:0000313" key="6">
    <source>
        <dbReference type="Proteomes" id="UP000761411"/>
    </source>
</evidence>
<keyword evidence="3 5" id="KW-0378">Hydrolase</keyword>
<evidence type="ECO:0000256" key="1">
    <source>
        <dbReference type="ARBA" id="ARBA00001946"/>
    </source>
</evidence>
<keyword evidence="4" id="KW-0460">Magnesium</keyword>
<dbReference type="PANTHER" id="PTHR46470:SF2">
    <property type="entry name" value="GLYCERALDEHYDE 3-PHOSPHATE PHOSPHATASE"/>
    <property type="match status" value="1"/>
</dbReference>
<dbReference type="SFLD" id="SFLDS00003">
    <property type="entry name" value="Haloacid_Dehalogenase"/>
    <property type="match status" value="1"/>
</dbReference>
<dbReference type="GO" id="GO:0044281">
    <property type="term" value="P:small molecule metabolic process"/>
    <property type="evidence" value="ECO:0007669"/>
    <property type="project" value="UniProtKB-ARBA"/>
</dbReference>
<dbReference type="InterPro" id="IPR036412">
    <property type="entry name" value="HAD-like_sf"/>
</dbReference>
<dbReference type="PANTHER" id="PTHR46470">
    <property type="entry name" value="N-ACYLNEURAMINATE-9-PHOSPHATASE"/>
    <property type="match status" value="1"/>
</dbReference>
<reference evidence="5 6" key="1">
    <citation type="journal article" date="2021" name="Microorganisms">
        <title>Bacterial Dimethylsulfoniopropionate Biosynthesis in the East China Sea.</title>
        <authorList>
            <person name="Liu J."/>
            <person name="Zhang Y."/>
            <person name="Liu J."/>
            <person name="Zhong H."/>
            <person name="Williams B.T."/>
            <person name="Zheng Y."/>
            <person name="Curson A.R.J."/>
            <person name="Sun C."/>
            <person name="Sun H."/>
            <person name="Song D."/>
            <person name="Wagner Mackenzie B."/>
            <person name="Bermejo Martinez A."/>
            <person name="Todd J.D."/>
            <person name="Zhang X.H."/>
        </authorList>
    </citation>
    <scope>NUCLEOTIDE SEQUENCE [LARGE SCALE GENOMIC DNA]</scope>
    <source>
        <strain evidence="5 6">ESS08</strain>
    </source>
</reference>
<proteinExistence type="predicted"/>
<dbReference type="RefSeq" id="WP_213370493.1">
    <property type="nucleotide sequence ID" value="NZ_QTKX01000002.1"/>
</dbReference>
<keyword evidence="6" id="KW-1185">Reference proteome</keyword>